<evidence type="ECO:0000313" key="7">
    <source>
        <dbReference type="Proteomes" id="UP000815325"/>
    </source>
</evidence>
<comment type="caution">
    <text evidence="6">The sequence shown here is derived from an EMBL/GenBank/DDBJ whole genome shotgun (WGS) entry which is preliminary data.</text>
</comment>
<keyword evidence="2" id="KW-0560">Oxidoreductase</keyword>
<reference evidence="6" key="1">
    <citation type="submission" date="2017-08" db="EMBL/GenBank/DDBJ databases">
        <authorList>
            <person name="Polle J.E."/>
            <person name="Barry K."/>
            <person name="Cushman J."/>
            <person name="Schmutz J."/>
            <person name="Tran D."/>
            <person name="Hathwaick L.T."/>
            <person name="Yim W.C."/>
            <person name="Jenkins J."/>
            <person name="Mckie-Krisberg Z.M."/>
            <person name="Prochnik S."/>
            <person name="Lindquist E."/>
            <person name="Dockter R.B."/>
            <person name="Adam C."/>
            <person name="Molina H."/>
            <person name="Bunkerborg J."/>
            <person name="Jin E."/>
            <person name="Buchheim M."/>
            <person name="Magnuson J."/>
        </authorList>
    </citation>
    <scope>NUCLEOTIDE SEQUENCE</scope>
    <source>
        <strain evidence="6">CCAP 19/18</strain>
    </source>
</reference>
<evidence type="ECO:0000256" key="3">
    <source>
        <dbReference type="ARBA" id="ARBA00026117"/>
    </source>
</evidence>
<dbReference type="InterPro" id="IPR045017">
    <property type="entry name" value="DECR2-like"/>
</dbReference>
<keyword evidence="7" id="KW-1185">Reference proteome</keyword>
<dbReference type="Gene3D" id="3.40.50.720">
    <property type="entry name" value="NAD(P)-binding Rossmann-like Domain"/>
    <property type="match status" value="1"/>
</dbReference>
<dbReference type="Proteomes" id="UP000815325">
    <property type="component" value="Unassembled WGS sequence"/>
</dbReference>
<protein>
    <recommendedName>
        <fullName evidence="3">2,4-dienoyl-CoA reductase [(3E)-enoyl-CoA-producing]</fullName>
        <ecNumber evidence="3">1.3.1.124</ecNumber>
    </recommendedName>
</protein>
<dbReference type="PANTHER" id="PTHR43296">
    <property type="entry name" value="PEROXISOMAL 2,4-DIENOYL-COA REDUCTASE"/>
    <property type="match status" value="1"/>
</dbReference>
<gene>
    <name evidence="6" type="ORF">DUNSADRAFT_13626</name>
</gene>
<dbReference type="PANTHER" id="PTHR43296:SF2">
    <property type="entry name" value="PEROXISOMAL 2,4-DIENOYL-COA REDUCTASE [(3E)-ENOYL-COA-PRODUCING]"/>
    <property type="match status" value="1"/>
</dbReference>
<dbReference type="Pfam" id="PF13561">
    <property type="entry name" value="adh_short_C2"/>
    <property type="match status" value="1"/>
</dbReference>
<comment type="catalytic activity">
    <reaction evidence="4">
        <text>a (2E,4E)-dienoyl-CoA + NADPH + H(+) = a 4,5-saturated-(3E)-enoyl-CoA + NADP(+)</text>
        <dbReference type="Rhea" id="RHEA:45912"/>
        <dbReference type="ChEBI" id="CHEBI:15378"/>
        <dbReference type="ChEBI" id="CHEBI:57783"/>
        <dbReference type="ChEBI" id="CHEBI:58349"/>
        <dbReference type="ChEBI" id="CHEBI:85101"/>
        <dbReference type="ChEBI" id="CHEBI:85493"/>
        <dbReference type="EC" id="1.3.1.124"/>
    </reaction>
</comment>
<sequence length="215" mass="23091">MMQLGPRSLNKAWGKCHFRQSKRWAGAEFADSAHLLSPAGITKLGPSFFTITRQCMPSLAIQKMGGKVLSELTRHALPLPAGIMQLGPSSVTKAEVPTTYLERLAHVRLYPTGFPSVGMMKLGPSSAGKVQEEITSRVPLGRMGSKWDIAMACTFLASPAAGYISGDTLVVDGASWMWDPPLVPRHVVAKVSRSVESQSRAEGLAKTAASTRSKL</sequence>
<dbReference type="EMBL" id="MU069978">
    <property type="protein sequence ID" value="KAF5831095.1"/>
    <property type="molecule type" value="Genomic_DNA"/>
</dbReference>
<evidence type="ECO:0000256" key="1">
    <source>
        <dbReference type="ARBA" id="ARBA00022857"/>
    </source>
</evidence>
<dbReference type="SUPFAM" id="SSF51735">
    <property type="entry name" value="NAD(P)-binding Rossmann-fold domains"/>
    <property type="match status" value="1"/>
</dbReference>
<name>A0ABQ7G939_DUNSA</name>
<dbReference type="EC" id="1.3.1.124" evidence="3"/>
<comment type="catalytic activity">
    <reaction evidence="5">
        <text>a (2E,4Z)-dienoyl-CoA + NADPH + H(+) = a 4,5-saturated-(3E)-enoyl-CoA + NADP(+)</text>
        <dbReference type="Rhea" id="RHEA:61892"/>
        <dbReference type="ChEBI" id="CHEBI:15378"/>
        <dbReference type="ChEBI" id="CHEBI:57783"/>
        <dbReference type="ChEBI" id="CHEBI:58349"/>
        <dbReference type="ChEBI" id="CHEBI:85099"/>
        <dbReference type="ChEBI" id="CHEBI:85493"/>
        <dbReference type="EC" id="1.3.1.124"/>
    </reaction>
</comment>
<proteinExistence type="predicted"/>
<evidence type="ECO:0000256" key="2">
    <source>
        <dbReference type="ARBA" id="ARBA00023002"/>
    </source>
</evidence>
<evidence type="ECO:0000256" key="5">
    <source>
        <dbReference type="ARBA" id="ARBA00048340"/>
    </source>
</evidence>
<evidence type="ECO:0000256" key="4">
    <source>
        <dbReference type="ARBA" id="ARBA00048009"/>
    </source>
</evidence>
<keyword evidence="1" id="KW-0521">NADP</keyword>
<organism evidence="6 7">
    <name type="scientific">Dunaliella salina</name>
    <name type="common">Green alga</name>
    <name type="synonym">Protococcus salinus</name>
    <dbReference type="NCBI Taxonomy" id="3046"/>
    <lineage>
        <taxon>Eukaryota</taxon>
        <taxon>Viridiplantae</taxon>
        <taxon>Chlorophyta</taxon>
        <taxon>core chlorophytes</taxon>
        <taxon>Chlorophyceae</taxon>
        <taxon>CS clade</taxon>
        <taxon>Chlamydomonadales</taxon>
        <taxon>Dunaliellaceae</taxon>
        <taxon>Dunaliella</taxon>
    </lineage>
</organism>
<dbReference type="InterPro" id="IPR002347">
    <property type="entry name" value="SDR_fam"/>
</dbReference>
<evidence type="ECO:0000313" key="6">
    <source>
        <dbReference type="EMBL" id="KAF5831095.1"/>
    </source>
</evidence>
<accession>A0ABQ7G939</accession>
<dbReference type="InterPro" id="IPR036291">
    <property type="entry name" value="NAD(P)-bd_dom_sf"/>
</dbReference>